<sequence>MEPLEAGFQELAVHRNTCTYSAVHEFVDQCRENGLDSIDAYLRLQLAVKLSVCEFTEAAVEYPESCKLLPENGAQKQYLDCVGALRGVSQFWTTYSGNYRRLRLLCYEEQMPFMKDSILDLYFNITKLYAQMFASASSSAESMKRTHDEGLSKATELRDLLGMLASDLGAFAADFAQEHRDYLRQTEEAHDFTVLRMTGLSNMLADSLDKTFDSTASLHENVARAGQQLERMGQDVALQHDDVLGTFSAVRKTQEELHGSLLATVQLVEDVSGASEYLAELFSGALHESGLVHNNLQLLHNSLGEHFAETHAAVTNLTLETAWHAAHVGKHVFAAVAPSMFRLVSLGSALDLKLTNISKTASAVAGDLSVLEEKLVLLLEILFAGIFGSITQLAQHMLAAIAGYFCLLILSRLSGRDVQTSGSALVSFMRALLYGLTTAVVVRMWILRSGQYWM</sequence>
<accession>A0A4P9ZDF5</accession>
<evidence type="ECO:0000256" key="11">
    <source>
        <dbReference type="ARBA" id="ARBA00023242"/>
    </source>
</evidence>
<evidence type="ECO:0000313" key="15">
    <source>
        <dbReference type="Proteomes" id="UP000268321"/>
    </source>
</evidence>
<keyword evidence="5 13" id="KW-0812">Transmembrane</keyword>
<evidence type="ECO:0000256" key="1">
    <source>
        <dbReference type="ARBA" id="ARBA00003389"/>
    </source>
</evidence>
<keyword evidence="4 13" id="KW-0415">Karyogamy</keyword>
<evidence type="ECO:0000256" key="9">
    <source>
        <dbReference type="ARBA" id="ARBA00023136"/>
    </source>
</evidence>
<dbReference type="Proteomes" id="UP000268321">
    <property type="component" value="Unassembled WGS sequence"/>
</dbReference>
<keyword evidence="6 13" id="KW-0732">Signal</keyword>
<dbReference type="InterPro" id="IPR007292">
    <property type="entry name" value="Nuclear_fusion_Kar5"/>
</dbReference>
<dbReference type="GO" id="GO:0000742">
    <property type="term" value="P:karyogamy involved in conjugation with cellular fusion"/>
    <property type="evidence" value="ECO:0007669"/>
    <property type="project" value="UniProtKB-UniRule"/>
</dbReference>
<feature type="transmembrane region" description="Helical" evidence="13">
    <location>
        <begin position="393"/>
        <end position="413"/>
    </location>
</feature>
<dbReference type="GO" id="GO:0005789">
    <property type="term" value="C:endoplasmic reticulum membrane"/>
    <property type="evidence" value="ECO:0007669"/>
    <property type="project" value="UniProtKB-SubCell"/>
</dbReference>
<reference evidence="15" key="1">
    <citation type="journal article" date="2018" name="Nat. Microbiol.">
        <title>Leveraging single-cell genomics to expand the fungal tree of life.</title>
        <authorList>
            <person name="Ahrendt S.R."/>
            <person name="Quandt C.A."/>
            <person name="Ciobanu D."/>
            <person name="Clum A."/>
            <person name="Salamov A."/>
            <person name="Andreopoulos B."/>
            <person name="Cheng J.F."/>
            <person name="Woyke T."/>
            <person name="Pelin A."/>
            <person name="Henrissat B."/>
            <person name="Reynolds N.K."/>
            <person name="Benny G.L."/>
            <person name="Smith M.E."/>
            <person name="James T.Y."/>
            <person name="Grigoriev I.V."/>
        </authorList>
    </citation>
    <scope>NUCLEOTIDE SEQUENCE [LARGE SCALE GENOMIC DNA]</scope>
    <source>
        <strain evidence="15">Baker2002</strain>
    </source>
</reference>
<keyword evidence="7 13" id="KW-0256">Endoplasmic reticulum</keyword>
<evidence type="ECO:0000256" key="7">
    <source>
        <dbReference type="ARBA" id="ARBA00022824"/>
    </source>
</evidence>
<evidence type="ECO:0000256" key="6">
    <source>
        <dbReference type="ARBA" id="ARBA00022729"/>
    </source>
</evidence>
<keyword evidence="11 13" id="KW-0539">Nucleus</keyword>
<dbReference type="GO" id="GO:0031965">
    <property type="term" value="C:nuclear membrane"/>
    <property type="evidence" value="ECO:0007669"/>
    <property type="project" value="UniProtKB-SubCell"/>
</dbReference>
<keyword evidence="9 13" id="KW-0472">Membrane</keyword>
<comment type="function">
    <text evidence="1 13">Required for nuclear membrane fusion during karyogamy.</text>
</comment>
<feature type="transmembrane region" description="Helical" evidence="13">
    <location>
        <begin position="425"/>
        <end position="446"/>
    </location>
</feature>
<evidence type="ECO:0000313" key="14">
    <source>
        <dbReference type="EMBL" id="RKP30788.1"/>
    </source>
</evidence>
<evidence type="ECO:0000256" key="2">
    <source>
        <dbReference type="ARBA" id="ARBA00010473"/>
    </source>
</evidence>
<comment type="subcellular location">
    <subcellularLocation>
        <location evidence="13">Endoplasmic reticulum membrane</location>
    </subcellularLocation>
    <subcellularLocation>
        <location evidence="13">Nucleus membrane</location>
    </subcellularLocation>
</comment>
<name>A0A4P9ZDF5_9ASCO</name>
<organism evidence="14 15">
    <name type="scientific">Metschnikowia bicuspidata</name>
    <dbReference type="NCBI Taxonomy" id="27322"/>
    <lineage>
        <taxon>Eukaryota</taxon>
        <taxon>Fungi</taxon>
        <taxon>Dikarya</taxon>
        <taxon>Ascomycota</taxon>
        <taxon>Saccharomycotina</taxon>
        <taxon>Pichiomycetes</taxon>
        <taxon>Metschnikowiaceae</taxon>
        <taxon>Metschnikowia</taxon>
    </lineage>
</organism>
<dbReference type="GO" id="GO:0048288">
    <property type="term" value="P:nuclear membrane fusion involved in karyogamy"/>
    <property type="evidence" value="ECO:0007669"/>
    <property type="project" value="UniProtKB-UniRule"/>
</dbReference>
<dbReference type="PANTHER" id="PTHR28012:SF1">
    <property type="entry name" value="NUCLEAR FUSION PROTEIN KAR5"/>
    <property type="match status" value="1"/>
</dbReference>
<gene>
    <name evidence="14" type="ORF">METBISCDRAFT_23021</name>
</gene>
<protein>
    <recommendedName>
        <fullName evidence="3">Nuclear fusion protein KAR5</fullName>
    </recommendedName>
    <alternativeName>
        <fullName evidence="12">Karyogamy protein 5</fullName>
    </alternativeName>
</protein>
<dbReference type="PANTHER" id="PTHR28012">
    <property type="entry name" value="NUCLEAR FUSION PROTEIN KAR5"/>
    <property type="match status" value="1"/>
</dbReference>
<keyword evidence="15" id="KW-1185">Reference proteome</keyword>
<dbReference type="EMBL" id="ML004452">
    <property type="protein sequence ID" value="RKP30788.1"/>
    <property type="molecule type" value="Genomic_DNA"/>
</dbReference>
<keyword evidence="8 13" id="KW-1133">Transmembrane helix</keyword>
<evidence type="ECO:0000256" key="3">
    <source>
        <dbReference type="ARBA" id="ARBA00021601"/>
    </source>
</evidence>
<evidence type="ECO:0000256" key="13">
    <source>
        <dbReference type="RuleBase" id="RU368082"/>
    </source>
</evidence>
<evidence type="ECO:0000256" key="4">
    <source>
        <dbReference type="ARBA" id="ARBA00022459"/>
    </source>
</evidence>
<dbReference type="AlphaFoldDB" id="A0A4P9ZDF5"/>
<evidence type="ECO:0000256" key="5">
    <source>
        <dbReference type="ARBA" id="ARBA00022692"/>
    </source>
</evidence>
<keyword evidence="10" id="KW-0325">Glycoprotein</keyword>
<comment type="similarity">
    <text evidence="2 13">Belongs to the KAR5 family.</text>
</comment>
<evidence type="ECO:0000256" key="8">
    <source>
        <dbReference type="ARBA" id="ARBA00022989"/>
    </source>
</evidence>
<proteinExistence type="inferred from homology"/>
<evidence type="ECO:0000256" key="10">
    <source>
        <dbReference type="ARBA" id="ARBA00023180"/>
    </source>
</evidence>
<dbReference type="OrthoDB" id="5311848at2759"/>
<evidence type="ECO:0000256" key="12">
    <source>
        <dbReference type="ARBA" id="ARBA00031468"/>
    </source>
</evidence>
<dbReference type="Pfam" id="PF04163">
    <property type="entry name" value="Tht1"/>
    <property type="match status" value="1"/>
</dbReference>